<dbReference type="SUPFAM" id="SSF52266">
    <property type="entry name" value="SGNH hydrolase"/>
    <property type="match status" value="1"/>
</dbReference>
<sequence>MSSIVFHGDSVTYGVRTGVTQSDTFAQKIGNARGFSSIINTGVPGNTSSQGLARFQSDVLSHSPDAVCIMFGINDVYYNISTSDFKNNITSMVQMAKNANCRPTIITPNLVRSTPYINAFPAYLDALRSVSKATSTPIVDAYLRFEDVYFIYTSSQFDSLWADYQHPSSSGHQLIADLVLQDYNCSACS</sequence>
<dbReference type="Pfam" id="PF13472">
    <property type="entry name" value="Lipase_GDSL_2"/>
    <property type="match status" value="1"/>
</dbReference>
<dbReference type="AlphaFoldDB" id="A0AAD0RQD5"/>
<dbReference type="InterPro" id="IPR013830">
    <property type="entry name" value="SGNH_hydro"/>
</dbReference>
<name>A0AAD0RQD5_9NEIS</name>
<organism evidence="2 3">
    <name type="scientific">Chromobacterium rhizoryzae</name>
    <dbReference type="NCBI Taxonomy" id="1778675"/>
    <lineage>
        <taxon>Bacteria</taxon>
        <taxon>Pseudomonadati</taxon>
        <taxon>Pseudomonadota</taxon>
        <taxon>Betaproteobacteria</taxon>
        <taxon>Neisseriales</taxon>
        <taxon>Chromobacteriaceae</taxon>
        <taxon>Chromobacterium</taxon>
    </lineage>
</organism>
<proteinExistence type="predicted"/>
<dbReference type="EMBL" id="CP031968">
    <property type="protein sequence ID" value="AXT46341.1"/>
    <property type="molecule type" value="Genomic_DNA"/>
</dbReference>
<reference evidence="2 3" key="1">
    <citation type="submission" date="2018-08" db="EMBL/GenBank/DDBJ databases">
        <title>Complete genome sequence of JP2-74.</title>
        <authorList>
            <person name="Wu L."/>
        </authorList>
    </citation>
    <scope>NUCLEOTIDE SEQUENCE [LARGE SCALE GENOMIC DNA]</scope>
    <source>
        <strain evidence="2 3">JP2-74</strain>
    </source>
</reference>
<dbReference type="GO" id="GO:0004622">
    <property type="term" value="F:phosphatidylcholine lysophospholipase activity"/>
    <property type="evidence" value="ECO:0007669"/>
    <property type="project" value="TreeGrafter"/>
</dbReference>
<protein>
    <recommendedName>
        <fullName evidence="1">SGNH hydrolase-type esterase domain-containing protein</fullName>
    </recommendedName>
</protein>
<dbReference type="KEGG" id="crz:D1345_09140"/>
<dbReference type="PANTHER" id="PTHR30383">
    <property type="entry name" value="THIOESTERASE 1/PROTEASE 1/LYSOPHOSPHOLIPASE L1"/>
    <property type="match status" value="1"/>
</dbReference>
<evidence type="ECO:0000259" key="1">
    <source>
        <dbReference type="Pfam" id="PF13472"/>
    </source>
</evidence>
<feature type="domain" description="SGNH hydrolase-type esterase" evidence="1">
    <location>
        <begin position="6"/>
        <end position="174"/>
    </location>
</feature>
<accession>A0AAD0RQD5</accession>
<dbReference type="Proteomes" id="UP000259465">
    <property type="component" value="Chromosome"/>
</dbReference>
<dbReference type="Gene3D" id="3.40.50.1110">
    <property type="entry name" value="SGNH hydrolase"/>
    <property type="match status" value="1"/>
</dbReference>
<dbReference type="InterPro" id="IPR036514">
    <property type="entry name" value="SGNH_hydro_sf"/>
</dbReference>
<keyword evidence="3" id="KW-1185">Reference proteome</keyword>
<gene>
    <name evidence="2" type="ORF">D1345_09140</name>
</gene>
<dbReference type="PANTHER" id="PTHR30383:SF5">
    <property type="entry name" value="SGNH HYDROLASE-TYPE ESTERASE DOMAIN-CONTAINING PROTEIN"/>
    <property type="match status" value="1"/>
</dbReference>
<dbReference type="RefSeq" id="WP_118267292.1">
    <property type="nucleotide sequence ID" value="NZ_CP031968.1"/>
</dbReference>
<evidence type="ECO:0000313" key="3">
    <source>
        <dbReference type="Proteomes" id="UP000259465"/>
    </source>
</evidence>
<dbReference type="InterPro" id="IPR051532">
    <property type="entry name" value="Ester_Hydrolysis_Enzymes"/>
</dbReference>
<evidence type="ECO:0000313" key="2">
    <source>
        <dbReference type="EMBL" id="AXT46341.1"/>
    </source>
</evidence>